<comment type="subcellular location">
    <subcellularLocation>
        <location evidence="1">Membrane</location>
        <topology evidence="1">Multi-pass membrane protein</topology>
    </subcellularLocation>
</comment>
<evidence type="ECO:0000256" key="6">
    <source>
        <dbReference type="SAM" id="Phobius"/>
    </source>
</evidence>
<evidence type="ECO:0000256" key="2">
    <source>
        <dbReference type="ARBA" id="ARBA00007524"/>
    </source>
</evidence>
<organism evidence="7">
    <name type="scientific">viral metagenome</name>
    <dbReference type="NCBI Taxonomy" id="1070528"/>
    <lineage>
        <taxon>unclassified sequences</taxon>
        <taxon>metagenomes</taxon>
        <taxon>organismal metagenomes</taxon>
    </lineage>
</organism>
<dbReference type="PANTHER" id="PTHR10057:SF0">
    <property type="entry name" value="TRANSLOCATOR PROTEIN"/>
    <property type="match status" value="1"/>
</dbReference>
<evidence type="ECO:0000256" key="3">
    <source>
        <dbReference type="ARBA" id="ARBA00022692"/>
    </source>
</evidence>
<keyword evidence="4 6" id="KW-1133">Transmembrane helix</keyword>
<evidence type="ECO:0008006" key="8">
    <source>
        <dbReference type="Google" id="ProtNLM"/>
    </source>
</evidence>
<evidence type="ECO:0000256" key="1">
    <source>
        <dbReference type="ARBA" id="ARBA00004141"/>
    </source>
</evidence>
<feature type="transmembrane region" description="Helical" evidence="6">
    <location>
        <begin position="70"/>
        <end position="88"/>
    </location>
</feature>
<name>A0A6C0DNG1_9ZZZZ</name>
<evidence type="ECO:0000313" key="7">
    <source>
        <dbReference type="EMBL" id="QHT18426.1"/>
    </source>
</evidence>
<dbReference type="CDD" id="cd15904">
    <property type="entry name" value="TSPO_MBR"/>
    <property type="match status" value="1"/>
</dbReference>
<evidence type="ECO:0000256" key="4">
    <source>
        <dbReference type="ARBA" id="ARBA00022989"/>
    </source>
</evidence>
<dbReference type="GO" id="GO:0033013">
    <property type="term" value="P:tetrapyrrole metabolic process"/>
    <property type="evidence" value="ECO:0007669"/>
    <property type="project" value="UniProtKB-ARBA"/>
</dbReference>
<accession>A0A6C0DNG1</accession>
<dbReference type="PANTHER" id="PTHR10057">
    <property type="entry name" value="PERIPHERAL-TYPE BENZODIAZEPINE RECEPTOR"/>
    <property type="match status" value="1"/>
</dbReference>
<feature type="transmembrane region" description="Helical" evidence="6">
    <location>
        <begin position="94"/>
        <end position="115"/>
    </location>
</feature>
<dbReference type="EMBL" id="MN739655">
    <property type="protein sequence ID" value="QHT18426.1"/>
    <property type="molecule type" value="Genomic_DNA"/>
</dbReference>
<evidence type="ECO:0000256" key="5">
    <source>
        <dbReference type="ARBA" id="ARBA00023136"/>
    </source>
</evidence>
<sequence length="150" mass="17472">MNAYLISLFAVGGTSALGSYFTSKTVNSPWYTCIKPDITPPSYVFPIVWTTLYILFFFVYALALQKQFCVSLFSLSLFLNVVWCYLYFDRKQIQEAFIILLTMVFLGVSILWIAVQKKEYRILTLFTPYVLWISFASYLNYESISKKENC</sequence>
<proteinExistence type="inferred from homology"/>
<keyword evidence="5 6" id="KW-0472">Membrane</keyword>
<dbReference type="Gene3D" id="1.20.1260.100">
    <property type="entry name" value="TspO/MBR protein"/>
    <property type="match status" value="1"/>
</dbReference>
<protein>
    <recommendedName>
        <fullName evidence="8">Tryptophan-rich sensory protein</fullName>
    </recommendedName>
</protein>
<dbReference type="GO" id="GO:0016020">
    <property type="term" value="C:membrane"/>
    <property type="evidence" value="ECO:0007669"/>
    <property type="project" value="UniProtKB-SubCell"/>
</dbReference>
<comment type="similarity">
    <text evidence="2">Belongs to the TspO/BZRP family.</text>
</comment>
<keyword evidence="3 6" id="KW-0812">Transmembrane</keyword>
<feature type="transmembrane region" description="Helical" evidence="6">
    <location>
        <begin position="122"/>
        <end position="141"/>
    </location>
</feature>
<dbReference type="InterPro" id="IPR038330">
    <property type="entry name" value="TspO/MBR-related_sf"/>
</dbReference>
<reference evidence="7" key="1">
    <citation type="journal article" date="2020" name="Nature">
        <title>Giant virus diversity and host interactions through global metagenomics.</title>
        <authorList>
            <person name="Schulz F."/>
            <person name="Roux S."/>
            <person name="Paez-Espino D."/>
            <person name="Jungbluth S."/>
            <person name="Walsh D.A."/>
            <person name="Denef V.J."/>
            <person name="McMahon K.D."/>
            <person name="Konstantinidis K.T."/>
            <person name="Eloe-Fadrosh E.A."/>
            <person name="Kyrpides N.C."/>
            <person name="Woyke T."/>
        </authorList>
    </citation>
    <scope>NUCLEOTIDE SEQUENCE</scope>
    <source>
        <strain evidence="7">GVMAG-M-3300023174-46</strain>
    </source>
</reference>
<dbReference type="Pfam" id="PF03073">
    <property type="entry name" value="TspO_MBR"/>
    <property type="match status" value="1"/>
</dbReference>
<feature type="transmembrane region" description="Helical" evidence="6">
    <location>
        <begin position="42"/>
        <end position="63"/>
    </location>
</feature>
<dbReference type="AlphaFoldDB" id="A0A6C0DNG1"/>
<dbReference type="InterPro" id="IPR004307">
    <property type="entry name" value="TspO_MBR"/>
</dbReference>